<dbReference type="GO" id="GO:0006412">
    <property type="term" value="P:translation"/>
    <property type="evidence" value="ECO:0007669"/>
    <property type="project" value="InterPro"/>
</dbReference>
<dbReference type="STRING" id="1401685.P857_798"/>
<dbReference type="InterPro" id="IPR020574">
    <property type="entry name" value="Ribosomal_uS9_CS"/>
</dbReference>
<dbReference type="SUPFAM" id="SSF54211">
    <property type="entry name" value="Ribosomal protein S5 domain 2-like"/>
    <property type="match status" value="1"/>
</dbReference>
<proteinExistence type="inferred from homology"/>
<dbReference type="Gene3D" id="3.30.230.10">
    <property type="match status" value="1"/>
</dbReference>
<keyword evidence="2 4" id="KW-0689">Ribosomal protein</keyword>
<keyword evidence="3 4" id="KW-0687">Ribonucleoprotein</keyword>
<dbReference type="Proteomes" id="UP000018951">
    <property type="component" value="Unassembled WGS sequence"/>
</dbReference>
<keyword evidence="7" id="KW-1185">Reference proteome</keyword>
<reference evidence="6 7" key="1">
    <citation type="journal article" date="2013" name="PLoS ONE">
        <title>Bacterial endosymbiosis in a chordate host: long-term co-evolution and conservation of secondary metabolism.</title>
        <authorList>
            <person name="Kwan J.C."/>
            <person name="Schmidt E.W."/>
        </authorList>
    </citation>
    <scope>NUCLEOTIDE SEQUENCE [LARGE SCALE GENOMIC DNA]</scope>
    <source>
        <strain evidence="7">L6</strain>
    </source>
</reference>
<dbReference type="PROSITE" id="PS00360">
    <property type="entry name" value="RIBOSOMAL_S9"/>
    <property type="match status" value="1"/>
</dbReference>
<evidence type="ECO:0000256" key="1">
    <source>
        <dbReference type="ARBA" id="ARBA00005251"/>
    </source>
</evidence>
<dbReference type="GO" id="GO:0003723">
    <property type="term" value="F:RNA binding"/>
    <property type="evidence" value="ECO:0007669"/>
    <property type="project" value="TreeGrafter"/>
</dbReference>
<dbReference type="FunFam" id="3.30.230.10:FF:000001">
    <property type="entry name" value="30S ribosomal protein S9"/>
    <property type="match status" value="1"/>
</dbReference>
<dbReference type="PANTHER" id="PTHR21569">
    <property type="entry name" value="RIBOSOMAL PROTEIN S9"/>
    <property type="match status" value="1"/>
</dbReference>
<dbReference type="EMBL" id="AXCJ01000001">
    <property type="protein sequence ID" value="ETO91628.1"/>
    <property type="molecule type" value="Genomic_DNA"/>
</dbReference>
<dbReference type="GO" id="GO:0015935">
    <property type="term" value="C:small ribosomal subunit"/>
    <property type="evidence" value="ECO:0007669"/>
    <property type="project" value="TreeGrafter"/>
</dbReference>
<accession>W2V2F7</accession>
<dbReference type="GO" id="GO:0003735">
    <property type="term" value="F:structural constituent of ribosome"/>
    <property type="evidence" value="ECO:0007669"/>
    <property type="project" value="InterPro"/>
</dbReference>
<dbReference type="PATRIC" id="fig|1401685.3.peg.29"/>
<dbReference type="InterPro" id="IPR014721">
    <property type="entry name" value="Ribsml_uS5_D2-typ_fold_subgr"/>
</dbReference>
<evidence type="ECO:0000256" key="5">
    <source>
        <dbReference type="RuleBase" id="RU003816"/>
    </source>
</evidence>
<comment type="similarity">
    <text evidence="1 4">Belongs to the universal ribosomal protein uS9 family.</text>
</comment>
<evidence type="ECO:0000313" key="7">
    <source>
        <dbReference type="Proteomes" id="UP000018951"/>
    </source>
</evidence>
<evidence type="ECO:0000313" key="6">
    <source>
        <dbReference type="EMBL" id="ETO91628.1"/>
    </source>
</evidence>
<protein>
    <recommendedName>
        <fullName evidence="5">30S ribosomal protein S9</fullName>
    </recommendedName>
</protein>
<evidence type="ECO:0000256" key="4">
    <source>
        <dbReference type="RuleBase" id="RU003815"/>
    </source>
</evidence>
<dbReference type="NCBIfam" id="NF001099">
    <property type="entry name" value="PRK00132.1"/>
    <property type="match status" value="1"/>
</dbReference>
<sequence>MLNRVVQEQDFAPAFDRLGRIYSSGSRKESTARVWIKRGNFSFKVNGVSYDAYFKNDSLARMLIYPLRLVKEENHFIIVATVKGGGTSGQAGAILLAVSKALRLFDQSFGSILRSKKLLTRDSRMVERKKYGRKKARKLSQYSKR</sequence>
<name>W2V2F7_9RICK</name>
<evidence type="ECO:0000256" key="2">
    <source>
        <dbReference type="ARBA" id="ARBA00022980"/>
    </source>
</evidence>
<evidence type="ECO:0000256" key="3">
    <source>
        <dbReference type="ARBA" id="ARBA00023274"/>
    </source>
</evidence>
<dbReference type="GO" id="GO:0005737">
    <property type="term" value="C:cytoplasm"/>
    <property type="evidence" value="ECO:0007669"/>
    <property type="project" value="UniProtKB-ARBA"/>
</dbReference>
<dbReference type="Pfam" id="PF00380">
    <property type="entry name" value="Ribosomal_S9"/>
    <property type="match status" value="1"/>
</dbReference>
<dbReference type="AlphaFoldDB" id="W2V2F7"/>
<comment type="caution">
    <text evidence="6">The sequence shown here is derived from an EMBL/GenBank/DDBJ whole genome shotgun (WGS) entry which is preliminary data.</text>
</comment>
<gene>
    <name evidence="6" type="primary">rpsI</name>
    <name evidence="6" type="ORF">P857_798</name>
</gene>
<dbReference type="InterPro" id="IPR020568">
    <property type="entry name" value="Ribosomal_Su5_D2-typ_SF"/>
</dbReference>
<dbReference type="InterPro" id="IPR000754">
    <property type="entry name" value="Ribosomal_uS9"/>
</dbReference>
<organism evidence="6 7">
    <name type="scientific">Candidatus Xenolissoclinum pacificiensis L6</name>
    <dbReference type="NCBI Taxonomy" id="1401685"/>
    <lineage>
        <taxon>Bacteria</taxon>
        <taxon>Pseudomonadati</taxon>
        <taxon>Pseudomonadota</taxon>
        <taxon>Alphaproteobacteria</taxon>
        <taxon>Rickettsiales</taxon>
        <taxon>Anaplasmataceae</taxon>
        <taxon>Candidatus Xenolissoclinum</taxon>
    </lineage>
</organism>
<dbReference type="PANTHER" id="PTHR21569:SF1">
    <property type="entry name" value="SMALL RIBOSOMAL SUBUNIT PROTEIN US9M"/>
    <property type="match status" value="1"/>
</dbReference>
<dbReference type="InterPro" id="IPR023035">
    <property type="entry name" value="Ribosomal_uS9_bac/plastid"/>
</dbReference>